<keyword evidence="5" id="KW-0804">Transcription</keyword>
<dbReference type="GO" id="GO:0003677">
    <property type="term" value="F:DNA binding"/>
    <property type="evidence" value="ECO:0007669"/>
    <property type="project" value="UniProtKB-KW"/>
</dbReference>
<sequence length="173" mass="19274">MAPKSNKRSSREDRYDTGDDFVVDDSNGHGPSKKPRKETNRKESQTSVAGPKGGSKVDSNGDTYWEISRLRRVTISTFRGKTMVNIREYYEKDGQELPGKKGISLPIEQFSAFVSLLPEIESVLHEKGIVVPRPEYNESGEKVEADKGNSDTKDAASTGRSNIEETSDEDEEE</sequence>
<evidence type="ECO:0000256" key="3">
    <source>
        <dbReference type="ARBA" id="ARBA00023015"/>
    </source>
</evidence>
<dbReference type="InterPro" id="IPR009044">
    <property type="entry name" value="ssDNA-bd_transcriptional_reg"/>
</dbReference>
<evidence type="ECO:0000256" key="2">
    <source>
        <dbReference type="ARBA" id="ARBA00009001"/>
    </source>
</evidence>
<evidence type="ECO:0000256" key="4">
    <source>
        <dbReference type="ARBA" id="ARBA00023125"/>
    </source>
</evidence>
<feature type="region of interest" description="Disordered" evidence="7">
    <location>
        <begin position="128"/>
        <end position="173"/>
    </location>
</feature>
<dbReference type="VEuPathDB" id="FungiDB:C8Q69DRAFT_475008"/>
<evidence type="ECO:0000259" key="8">
    <source>
        <dbReference type="Pfam" id="PF02229"/>
    </source>
</evidence>
<comment type="caution">
    <text evidence="9">The sequence shown here is derived from an EMBL/GenBank/DDBJ whole genome shotgun (WGS) entry which is preliminary data.</text>
</comment>
<evidence type="ECO:0000313" key="10">
    <source>
        <dbReference type="Proteomes" id="UP000283841"/>
    </source>
</evidence>
<evidence type="ECO:0000256" key="7">
    <source>
        <dbReference type="SAM" id="MobiDB-lite"/>
    </source>
</evidence>
<protein>
    <submittedName>
        <fullName evidence="9">Putative RNA polymerase II transcriptional coactivator</fullName>
    </submittedName>
</protein>
<name>A0A443HPR4_BYSSP</name>
<dbReference type="GO" id="GO:0003713">
    <property type="term" value="F:transcription coactivator activity"/>
    <property type="evidence" value="ECO:0007669"/>
    <property type="project" value="InterPro"/>
</dbReference>
<keyword evidence="10" id="KW-1185">Reference proteome</keyword>
<dbReference type="InterPro" id="IPR003173">
    <property type="entry name" value="PC4_C"/>
</dbReference>
<evidence type="ECO:0000256" key="5">
    <source>
        <dbReference type="ARBA" id="ARBA00023163"/>
    </source>
</evidence>
<dbReference type="GO" id="GO:0060261">
    <property type="term" value="P:positive regulation of transcription initiation by RNA polymerase II"/>
    <property type="evidence" value="ECO:0007669"/>
    <property type="project" value="InterPro"/>
</dbReference>
<proteinExistence type="inferred from homology"/>
<accession>A0A443HPR4</accession>
<dbReference type="EMBL" id="RCNU01000009">
    <property type="protein sequence ID" value="RWQ93828.1"/>
    <property type="molecule type" value="Genomic_DNA"/>
</dbReference>
<dbReference type="InterPro" id="IPR045125">
    <property type="entry name" value="Sub1/Tcp4-like"/>
</dbReference>
<evidence type="ECO:0000313" key="9">
    <source>
        <dbReference type="EMBL" id="RWQ93828.1"/>
    </source>
</evidence>
<dbReference type="GeneID" id="39600445"/>
<keyword evidence="6" id="KW-0539">Nucleus</keyword>
<gene>
    <name evidence="9" type="ORF">C8Q69DRAFT_475008</name>
</gene>
<dbReference type="Proteomes" id="UP000283841">
    <property type="component" value="Unassembled WGS sequence"/>
</dbReference>
<organism evidence="9 10">
    <name type="scientific">Byssochlamys spectabilis</name>
    <name type="common">Paecilomyces variotii</name>
    <dbReference type="NCBI Taxonomy" id="264951"/>
    <lineage>
        <taxon>Eukaryota</taxon>
        <taxon>Fungi</taxon>
        <taxon>Dikarya</taxon>
        <taxon>Ascomycota</taxon>
        <taxon>Pezizomycotina</taxon>
        <taxon>Eurotiomycetes</taxon>
        <taxon>Eurotiomycetidae</taxon>
        <taxon>Eurotiales</taxon>
        <taxon>Thermoascaceae</taxon>
        <taxon>Paecilomyces</taxon>
    </lineage>
</organism>
<dbReference type="STRING" id="264951.A0A443HPR4"/>
<keyword evidence="3" id="KW-0805">Transcription regulation</keyword>
<comment type="subcellular location">
    <subcellularLocation>
        <location evidence="1">Nucleus</location>
    </subcellularLocation>
</comment>
<dbReference type="SUPFAM" id="SSF54447">
    <property type="entry name" value="ssDNA-binding transcriptional regulator domain"/>
    <property type="match status" value="1"/>
</dbReference>
<dbReference type="Pfam" id="PF02229">
    <property type="entry name" value="PC4"/>
    <property type="match status" value="1"/>
</dbReference>
<dbReference type="PANTHER" id="PTHR13215">
    <property type="entry name" value="RNA POLYMERASE II TRANSCRIPTIONAL COACTIVATOR"/>
    <property type="match status" value="1"/>
</dbReference>
<evidence type="ECO:0000256" key="6">
    <source>
        <dbReference type="ARBA" id="ARBA00023242"/>
    </source>
</evidence>
<dbReference type="RefSeq" id="XP_028483473.1">
    <property type="nucleotide sequence ID" value="XM_028631168.1"/>
</dbReference>
<dbReference type="Gene3D" id="2.30.31.10">
    <property type="entry name" value="Transcriptional Coactivator Pc4, Chain A"/>
    <property type="match status" value="1"/>
</dbReference>
<feature type="compositionally biased region" description="Basic and acidic residues" evidence="7">
    <location>
        <begin position="135"/>
        <end position="154"/>
    </location>
</feature>
<feature type="domain" description="Transcriptional coactivator p15 (PC4) C-terminal" evidence="8">
    <location>
        <begin position="65"/>
        <end position="115"/>
    </location>
</feature>
<evidence type="ECO:0000256" key="1">
    <source>
        <dbReference type="ARBA" id="ARBA00004123"/>
    </source>
</evidence>
<dbReference type="AlphaFoldDB" id="A0A443HPR4"/>
<feature type="region of interest" description="Disordered" evidence="7">
    <location>
        <begin position="1"/>
        <end position="63"/>
    </location>
</feature>
<reference evidence="9 10" key="1">
    <citation type="journal article" date="2018" name="Front. Microbiol.">
        <title>Genomic and genetic insights into a cosmopolitan fungus, Paecilomyces variotii (Eurotiales).</title>
        <authorList>
            <person name="Urquhart A.S."/>
            <person name="Mondo S.J."/>
            <person name="Makela M.R."/>
            <person name="Hane J.K."/>
            <person name="Wiebenga A."/>
            <person name="He G."/>
            <person name="Mihaltcheva S."/>
            <person name="Pangilinan J."/>
            <person name="Lipzen A."/>
            <person name="Barry K."/>
            <person name="de Vries R.P."/>
            <person name="Grigoriev I.V."/>
            <person name="Idnurm A."/>
        </authorList>
    </citation>
    <scope>NUCLEOTIDE SEQUENCE [LARGE SCALE GENOMIC DNA]</scope>
    <source>
        <strain evidence="9 10">CBS 101075</strain>
    </source>
</reference>
<comment type="similarity">
    <text evidence="2">Belongs to the transcriptional coactivator PC4 family.</text>
</comment>
<dbReference type="GO" id="GO:0005634">
    <property type="term" value="C:nucleus"/>
    <property type="evidence" value="ECO:0007669"/>
    <property type="project" value="UniProtKB-SubCell"/>
</dbReference>
<keyword evidence="4" id="KW-0238">DNA-binding</keyword>